<dbReference type="Proteomes" id="UP001451303">
    <property type="component" value="Unassembled WGS sequence"/>
</dbReference>
<dbReference type="Pfam" id="PF00856">
    <property type="entry name" value="SET"/>
    <property type="match status" value="1"/>
</dbReference>
<dbReference type="Gene3D" id="3.90.1420.10">
    <property type="entry name" value="Rubisco LSMT, substrate-binding domain"/>
    <property type="match status" value="1"/>
</dbReference>
<protein>
    <submittedName>
        <fullName evidence="10">SET-9</fullName>
    </submittedName>
</protein>
<keyword evidence="11" id="KW-1185">Reference proteome</keyword>
<dbReference type="EMBL" id="JAVLET010000004">
    <property type="protein sequence ID" value="KAL0471132.1"/>
    <property type="molecule type" value="Genomic_DNA"/>
</dbReference>
<dbReference type="CDD" id="cd10527">
    <property type="entry name" value="SET_LSMT"/>
    <property type="match status" value="1"/>
</dbReference>
<evidence type="ECO:0000256" key="3">
    <source>
        <dbReference type="ARBA" id="ARBA00022691"/>
    </source>
</evidence>
<dbReference type="SUPFAM" id="SSF81822">
    <property type="entry name" value="RuBisCo LSMT C-terminal, substrate-binding domain"/>
    <property type="match status" value="1"/>
</dbReference>
<evidence type="ECO:0000259" key="8">
    <source>
        <dbReference type="PROSITE" id="PS50280"/>
    </source>
</evidence>
<dbReference type="Pfam" id="PF09273">
    <property type="entry name" value="Rubis-subs-bind"/>
    <property type="match status" value="1"/>
</dbReference>
<organism evidence="10 11">
    <name type="scientific">Neurospora intermedia</name>
    <dbReference type="NCBI Taxonomy" id="5142"/>
    <lineage>
        <taxon>Eukaryota</taxon>
        <taxon>Fungi</taxon>
        <taxon>Dikarya</taxon>
        <taxon>Ascomycota</taxon>
        <taxon>Pezizomycotina</taxon>
        <taxon>Sordariomycetes</taxon>
        <taxon>Sordariomycetidae</taxon>
        <taxon>Sordariales</taxon>
        <taxon>Sordariaceae</taxon>
        <taxon>Neurospora</taxon>
    </lineage>
</organism>
<evidence type="ECO:0000256" key="1">
    <source>
        <dbReference type="ARBA" id="ARBA00022603"/>
    </source>
</evidence>
<feature type="domain" description="SET" evidence="8">
    <location>
        <begin position="45"/>
        <end position="265"/>
    </location>
</feature>
<dbReference type="PANTHER" id="PTHR13271">
    <property type="entry name" value="UNCHARACTERIZED PUTATIVE METHYLTRANSFERASE"/>
    <property type="match status" value="1"/>
</dbReference>
<dbReference type="PROSITE" id="PS01360">
    <property type="entry name" value="ZF_MYND_1"/>
    <property type="match status" value="1"/>
</dbReference>
<keyword evidence="2" id="KW-0808">Transferase</keyword>
<keyword evidence="3" id="KW-0949">S-adenosyl-L-methionine</keyword>
<evidence type="ECO:0000256" key="4">
    <source>
        <dbReference type="ARBA" id="ARBA00022723"/>
    </source>
</evidence>
<comment type="caution">
    <text evidence="10">The sequence shown here is derived from an EMBL/GenBank/DDBJ whole genome shotgun (WGS) entry which is preliminary data.</text>
</comment>
<reference evidence="10 11" key="1">
    <citation type="submission" date="2023-09" db="EMBL/GenBank/DDBJ databases">
        <title>Multi-omics analysis of a traditional fermented food reveals byproduct-associated fungal strains for waste-to-food upcycling.</title>
        <authorList>
            <consortium name="Lawrence Berkeley National Laboratory"/>
            <person name="Rekdal V.M."/>
            <person name="Villalobos-Escobedo J.M."/>
            <person name="Rodriguez-Valeron N."/>
            <person name="Garcia M.O."/>
            <person name="Vasquez D.P."/>
            <person name="Damayanti I."/>
            <person name="Sorensen P.M."/>
            <person name="Baidoo E.E."/>
            <person name="De Carvalho A.C."/>
            <person name="Riley R."/>
            <person name="Lipzen A."/>
            <person name="He G."/>
            <person name="Yan M."/>
            <person name="Haridas S."/>
            <person name="Daum C."/>
            <person name="Yoshinaga Y."/>
            <person name="Ng V."/>
            <person name="Grigoriev I.V."/>
            <person name="Munk R."/>
            <person name="Nuraida L."/>
            <person name="Wijaya C.H."/>
            <person name="Morales P.-C."/>
            <person name="Keasling J.D."/>
        </authorList>
    </citation>
    <scope>NUCLEOTIDE SEQUENCE [LARGE SCALE GENOMIC DNA]</scope>
    <source>
        <strain evidence="10 11">FGSC 2613</strain>
    </source>
</reference>
<dbReference type="SUPFAM" id="SSF82199">
    <property type="entry name" value="SET domain"/>
    <property type="match status" value="1"/>
</dbReference>
<gene>
    <name evidence="10" type="ORF">QR685DRAFT_525563</name>
</gene>
<dbReference type="InterPro" id="IPR046341">
    <property type="entry name" value="SET_dom_sf"/>
</dbReference>
<dbReference type="Gene3D" id="6.10.140.2220">
    <property type="match status" value="1"/>
</dbReference>
<dbReference type="InterPro" id="IPR050600">
    <property type="entry name" value="SETD3_SETD6_MTase"/>
</dbReference>
<dbReference type="Gene3D" id="3.90.1410.10">
    <property type="entry name" value="set domain protein methyltransferase, domain 1"/>
    <property type="match status" value="1"/>
</dbReference>
<name>A0ABR3DFH9_NEUIN</name>
<keyword evidence="4" id="KW-0479">Metal-binding</keyword>
<evidence type="ECO:0000256" key="7">
    <source>
        <dbReference type="PROSITE-ProRule" id="PRU00134"/>
    </source>
</evidence>
<dbReference type="SUPFAM" id="SSF144232">
    <property type="entry name" value="HIT/MYND zinc finger-like"/>
    <property type="match status" value="1"/>
</dbReference>
<dbReference type="PANTHER" id="PTHR13271:SF34">
    <property type="entry name" value="N-LYSINE METHYLTRANSFERASE SETD6"/>
    <property type="match status" value="1"/>
</dbReference>
<dbReference type="PROSITE" id="PS50865">
    <property type="entry name" value="ZF_MYND_2"/>
    <property type="match status" value="1"/>
</dbReference>
<dbReference type="InterPro" id="IPR002893">
    <property type="entry name" value="Znf_MYND"/>
</dbReference>
<dbReference type="InterPro" id="IPR036464">
    <property type="entry name" value="Rubisco_LSMT_subst-bd_sf"/>
</dbReference>
<proteinExistence type="predicted"/>
<keyword evidence="1" id="KW-0489">Methyltransferase</keyword>
<evidence type="ECO:0000259" key="9">
    <source>
        <dbReference type="PROSITE" id="PS50865"/>
    </source>
</evidence>
<sequence>MRHLAYGCELTVLSQVRPCFFTPILSRPISNMNSWLKQSGAVGLDSLELADFPDTGRGVKTLRPFKEGEKILTIPAGILWTVKHAYADPLLGPALRSAQPPLSVEDTLATYILFVKSRDSGYDGQRSHIAALPTSYSSSILFAEDELEACAGTSLYTITKQLEQSIEDDHRALVVRLFVQHPDLFPLDKFTVEDYKWALCTVWSRAMDFVLADGNSIRLLAPFADMLNHTSEVKQCHVYDPSSGTLSVLAGKDYEAGDQVFINYGPVPNSRLLRLYGFVIPGNPNDSYDLVLSTHPQAPFFEQKQKLWVSAGLDSTATIPLTLTDPLPKKVLRYLRIQRLDASGLAVIARQQTDATDGKISDSNEVEILRFLVESFNYLLDGFGTPLEKLEQQLAEGVYSPGGNAWAAAHVSLGEQRVLRLARKRAEELLSAVESGSGNVRNRCANCGKGSAQLSLCGRCKAFAYCGRACQVAHYKQHKARCQATASKGG</sequence>
<dbReference type="InterPro" id="IPR001214">
    <property type="entry name" value="SET_dom"/>
</dbReference>
<feature type="domain" description="MYND-type" evidence="9">
    <location>
        <begin position="444"/>
        <end position="482"/>
    </location>
</feature>
<evidence type="ECO:0000256" key="5">
    <source>
        <dbReference type="ARBA" id="ARBA00022771"/>
    </source>
</evidence>
<evidence type="ECO:0000313" key="10">
    <source>
        <dbReference type="EMBL" id="KAL0471132.1"/>
    </source>
</evidence>
<evidence type="ECO:0000313" key="11">
    <source>
        <dbReference type="Proteomes" id="UP001451303"/>
    </source>
</evidence>
<dbReference type="Pfam" id="PF01753">
    <property type="entry name" value="zf-MYND"/>
    <property type="match status" value="1"/>
</dbReference>
<dbReference type="InterPro" id="IPR015353">
    <property type="entry name" value="Rubisco_LSMT_subst-bd"/>
</dbReference>
<evidence type="ECO:0000256" key="2">
    <source>
        <dbReference type="ARBA" id="ARBA00022679"/>
    </source>
</evidence>
<evidence type="ECO:0000256" key="6">
    <source>
        <dbReference type="ARBA" id="ARBA00022833"/>
    </source>
</evidence>
<keyword evidence="5 7" id="KW-0863">Zinc-finger</keyword>
<accession>A0ABR3DFH9</accession>
<keyword evidence="6" id="KW-0862">Zinc</keyword>
<dbReference type="PROSITE" id="PS50280">
    <property type="entry name" value="SET"/>
    <property type="match status" value="1"/>
</dbReference>